<comment type="caution">
    <text evidence="1">The sequence shown here is derived from an EMBL/GenBank/DDBJ whole genome shotgun (WGS) entry which is preliminary data.</text>
</comment>
<keyword evidence="2" id="KW-1185">Reference proteome</keyword>
<proteinExistence type="predicted"/>
<dbReference type="AlphaFoldDB" id="A0AAV6MPU3"/>
<protein>
    <submittedName>
        <fullName evidence="1">Uncharacterized protein</fullName>
    </submittedName>
</protein>
<dbReference type="EMBL" id="JAGKQH010000013">
    <property type="protein sequence ID" value="KAG6584427.1"/>
    <property type="molecule type" value="Genomic_DNA"/>
</dbReference>
<organism evidence="1 2">
    <name type="scientific">Cucurbita argyrosperma subsp. sororia</name>
    <dbReference type="NCBI Taxonomy" id="37648"/>
    <lineage>
        <taxon>Eukaryota</taxon>
        <taxon>Viridiplantae</taxon>
        <taxon>Streptophyta</taxon>
        <taxon>Embryophyta</taxon>
        <taxon>Tracheophyta</taxon>
        <taxon>Spermatophyta</taxon>
        <taxon>Magnoliopsida</taxon>
        <taxon>eudicotyledons</taxon>
        <taxon>Gunneridae</taxon>
        <taxon>Pentapetalae</taxon>
        <taxon>rosids</taxon>
        <taxon>fabids</taxon>
        <taxon>Cucurbitales</taxon>
        <taxon>Cucurbitaceae</taxon>
        <taxon>Cucurbiteae</taxon>
        <taxon>Cucurbita</taxon>
    </lineage>
</organism>
<gene>
    <name evidence="1" type="ORF">SDJN03_20359</name>
</gene>
<reference evidence="1 2" key="1">
    <citation type="journal article" date="2021" name="Hortic Res">
        <title>The domestication of Cucurbita argyrosperma as revealed by the genome of its wild relative.</title>
        <authorList>
            <person name="Barrera-Redondo J."/>
            <person name="Sanchez-de la Vega G."/>
            <person name="Aguirre-Liguori J.A."/>
            <person name="Castellanos-Morales G."/>
            <person name="Gutierrez-Guerrero Y.T."/>
            <person name="Aguirre-Dugua X."/>
            <person name="Aguirre-Planter E."/>
            <person name="Tenaillon M.I."/>
            <person name="Lira-Saade R."/>
            <person name="Eguiarte L.E."/>
        </authorList>
    </citation>
    <scope>NUCLEOTIDE SEQUENCE [LARGE SCALE GENOMIC DNA]</scope>
    <source>
        <strain evidence="1">JBR-2021</strain>
    </source>
</reference>
<sequence length="170" mass="19394">MPDKTNAKLLITQVFARTMEYRTAPAAERKTKLVEEDKPNPSRKLKAKQRIEKIVAFAESVRSELQIWSLNHRGFCNKKEGKSERKSENGRKYGLGKVESENGEEFKGRREACSIKKKPQAMVYVWKEINGRSKGKGLKRKIDVLMMLPVPVPVFPISIARGFCIQKGES</sequence>
<evidence type="ECO:0000313" key="2">
    <source>
        <dbReference type="Proteomes" id="UP000685013"/>
    </source>
</evidence>
<accession>A0AAV6MPU3</accession>
<feature type="non-terminal residue" evidence="1">
    <location>
        <position position="1"/>
    </location>
</feature>
<evidence type="ECO:0000313" key="1">
    <source>
        <dbReference type="EMBL" id="KAG6584427.1"/>
    </source>
</evidence>
<name>A0AAV6MPU3_9ROSI</name>
<dbReference type="Proteomes" id="UP000685013">
    <property type="component" value="Chromosome 13"/>
</dbReference>